<dbReference type="OrthoDB" id="5242095at2"/>
<protein>
    <submittedName>
        <fullName evidence="3">MerR-like DNA binding protein</fullName>
    </submittedName>
</protein>
<accession>A0A4R2K6W0</accession>
<dbReference type="PRINTS" id="PR00040">
    <property type="entry name" value="HTHMERR"/>
</dbReference>
<dbReference type="Gene3D" id="1.10.1660.10">
    <property type="match status" value="1"/>
</dbReference>
<organism evidence="3 4">
    <name type="scientific">Actinocrispum wychmicini</name>
    <dbReference type="NCBI Taxonomy" id="1213861"/>
    <lineage>
        <taxon>Bacteria</taxon>
        <taxon>Bacillati</taxon>
        <taxon>Actinomycetota</taxon>
        <taxon>Actinomycetes</taxon>
        <taxon>Pseudonocardiales</taxon>
        <taxon>Pseudonocardiaceae</taxon>
        <taxon>Actinocrispum</taxon>
    </lineage>
</organism>
<keyword evidence="4" id="KW-1185">Reference proteome</keyword>
<proteinExistence type="predicted"/>
<dbReference type="GO" id="GO:0003677">
    <property type="term" value="F:DNA binding"/>
    <property type="evidence" value="ECO:0007669"/>
    <property type="project" value="UniProtKB-KW"/>
</dbReference>
<sequence length="212" mass="23407">MRMAELSRQTGVPVPTIKYYLREGLLRPGERTSPNQAVYDESHVRRLKMVRALVEVGGLAISAVREVLAAVDDPKLDHKVLGEVQHRLGPIHQEGQGEHWQAAHDLVEELLERRGWHAEPLSPPGLALTAALTSLFDLGRGDLVSLVELYAEAVEKVAEVDVNLVNRDRGVEDLIEGAVVGTVLGEAIITSLRRLAHQHASFQIFGDLTERE</sequence>
<evidence type="ECO:0000259" key="2">
    <source>
        <dbReference type="PROSITE" id="PS50937"/>
    </source>
</evidence>
<dbReference type="InterPro" id="IPR047057">
    <property type="entry name" value="MerR_fam"/>
</dbReference>
<feature type="domain" description="HTH merR-type" evidence="2">
    <location>
        <begin position="1"/>
        <end position="70"/>
    </location>
</feature>
<keyword evidence="1" id="KW-0238">DNA-binding</keyword>
<evidence type="ECO:0000313" key="3">
    <source>
        <dbReference type="EMBL" id="TCO65568.1"/>
    </source>
</evidence>
<dbReference type="CDD" id="cd04780">
    <property type="entry name" value="HTH_MerR-like_sg5"/>
    <property type="match status" value="1"/>
</dbReference>
<dbReference type="SUPFAM" id="SSF46955">
    <property type="entry name" value="Putative DNA-binding domain"/>
    <property type="match status" value="1"/>
</dbReference>
<evidence type="ECO:0000256" key="1">
    <source>
        <dbReference type="ARBA" id="ARBA00023125"/>
    </source>
</evidence>
<comment type="caution">
    <text evidence="3">The sequence shown here is derived from an EMBL/GenBank/DDBJ whole genome shotgun (WGS) entry which is preliminary data.</text>
</comment>
<dbReference type="PANTHER" id="PTHR30204">
    <property type="entry name" value="REDOX-CYCLING DRUG-SENSING TRANSCRIPTIONAL ACTIVATOR SOXR"/>
    <property type="match status" value="1"/>
</dbReference>
<evidence type="ECO:0000313" key="4">
    <source>
        <dbReference type="Proteomes" id="UP000295680"/>
    </source>
</evidence>
<dbReference type="GO" id="GO:0003700">
    <property type="term" value="F:DNA-binding transcription factor activity"/>
    <property type="evidence" value="ECO:0007669"/>
    <property type="project" value="InterPro"/>
</dbReference>
<dbReference type="AlphaFoldDB" id="A0A4R2K6W0"/>
<dbReference type="SMART" id="SM00422">
    <property type="entry name" value="HTH_MERR"/>
    <property type="match status" value="1"/>
</dbReference>
<name>A0A4R2K6W0_9PSEU</name>
<dbReference type="Pfam" id="PF13411">
    <property type="entry name" value="MerR_1"/>
    <property type="match status" value="1"/>
</dbReference>
<dbReference type="PROSITE" id="PS50937">
    <property type="entry name" value="HTH_MERR_2"/>
    <property type="match status" value="1"/>
</dbReference>
<reference evidence="3 4" key="1">
    <citation type="submission" date="2019-03" db="EMBL/GenBank/DDBJ databases">
        <title>Genomic Encyclopedia of Type Strains, Phase IV (KMG-IV): sequencing the most valuable type-strain genomes for metagenomic binning, comparative biology and taxonomic classification.</title>
        <authorList>
            <person name="Goeker M."/>
        </authorList>
    </citation>
    <scope>NUCLEOTIDE SEQUENCE [LARGE SCALE GENOMIC DNA]</scope>
    <source>
        <strain evidence="3 4">DSM 45934</strain>
    </source>
</reference>
<dbReference type="EMBL" id="SLWS01000001">
    <property type="protein sequence ID" value="TCO65568.1"/>
    <property type="molecule type" value="Genomic_DNA"/>
</dbReference>
<dbReference type="InterPro" id="IPR009061">
    <property type="entry name" value="DNA-bd_dom_put_sf"/>
</dbReference>
<dbReference type="PANTHER" id="PTHR30204:SF98">
    <property type="entry name" value="HTH-TYPE TRANSCRIPTIONAL REGULATOR ADHR"/>
    <property type="match status" value="1"/>
</dbReference>
<dbReference type="RefSeq" id="WP_132112041.1">
    <property type="nucleotide sequence ID" value="NZ_SLWS01000001.1"/>
</dbReference>
<gene>
    <name evidence="3" type="ORF">EV192_1011360</name>
</gene>
<dbReference type="Proteomes" id="UP000295680">
    <property type="component" value="Unassembled WGS sequence"/>
</dbReference>
<dbReference type="InterPro" id="IPR000551">
    <property type="entry name" value="MerR-type_HTH_dom"/>
</dbReference>